<dbReference type="Pfam" id="PF02210">
    <property type="entry name" value="Laminin_G_2"/>
    <property type="match status" value="1"/>
</dbReference>
<keyword evidence="2" id="KW-1185">Reference proteome</keyword>
<reference evidence="3" key="1">
    <citation type="submission" date="2025-08" db="UniProtKB">
        <authorList>
            <consortium name="RefSeq"/>
        </authorList>
    </citation>
    <scope>IDENTIFICATION</scope>
</reference>
<organism evidence="2 3">
    <name type="scientific">Priapulus caudatus</name>
    <name type="common">Priapulid worm</name>
    <dbReference type="NCBI Taxonomy" id="37621"/>
    <lineage>
        <taxon>Eukaryota</taxon>
        <taxon>Metazoa</taxon>
        <taxon>Ecdysozoa</taxon>
        <taxon>Scalidophora</taxon>
        <taxon>Priapulida</taxon>
        <taxon>Priapulimorpha</taxon>
        <taxon>Priapulimorphida</taxon>
        <taxon>Priapulidae</taxon>
        <taxon>Priapulus</taxon>
    </lineage>
</organism>
<feature type="domain" description="Laminin G" evidence="1">
    <location>
        <begin position="107"/>
        <end position="190"/>
    </location>
</feature>
<dbReference type="RefSeq" id="XP_014668445.1">
    <property type="nucleotide sequence ID" value="XM_014812959.1"/>
</dbReference>
<gene>
    <name evidence="3" type="primary">LOC106809758</name>
</gene>
<dbReference type="InterPro" id="IPR013320">
    <property type="entry name" value="ConA-like_dom_sf"/>
</dbReference>
<dbReference type="SUPFAM" id="SSF49899">
    <property type="entry name" value="Concanavalin A-like lectins/glucanases"/>
    <property type="match status" value="2"/>
</dbReference>
<accession>A0ABM1E8C4</accession>
<dbReference type="InterPro" id="IPR001791">
    <property type="entry name" value="Laminin_G"/>
</dbReference>
<sequence length="401" mass="44460">MRFYADPRYRRDYELLATLSLLVVLASSAVRTLRGDDEAGTPENVDSSTGILWETSREPLTNAVYPSREARDVPHLAYPTVAPDGGQEAPLVIADGLMPEPDPARWRQRLNDDAYHVVQLVKEEDTGEVTVTVDTVTAVLTPKVKYVAVDTQNRLPVTVYMGGFPSAVAGVLGSDHVQYIGCMSDIQFQGDALKPTSSDMLQDGCVNQCDVANRCVKGTCINLYTNTTCDCFGTDFEGALCDNPTATEMTLQGYGEYFSYRLYSDADKVHTMSNRISVTFKTKETMNMLLFHGAGKEPVKNHITGVLTDGRFCIHLNFGDHAMNHTFSKIVSDDVCVNISPRSLNLSCRLSCFPARYIISCFAVNAFAFYREYSRIISIILLCAPMNALVFSRKFSDTFMH</sequence>
<dbReference type="InterPro" id="IPR050372">
    <property type="entry name" value="Neurexin-related_CASP"/>
</dbReference>
<proteinExistence type="predicted"/>
<evidence type="ECO:0000259" key="1">
    <source>
        <dbReference type="Pfam" id="PF02210"/>
    </source>
</evidence>
<dbReference type="PANTHER" id="PTHR15036:SF85">
    <property type="entry name" value="SP2353, ISOFORM A"/>
    <property type="match status" value="1"/>
</dbReference>
<protein>
    <submittedName>
        <fullName evidence="3">Uncharacterized protein LOC106809758</fullName>
    </submittedName>
</protein>
<dbReference type="GeneID" id="106809758"/>
<evidence type="ECO:0000313" key="2">
    <source>
        <dbReference type="Proteomes" id="UP000695022"/>
    </source>
</evidence>
<dbReference type="PANTHER" id="PTHR15036">
    <property type="entry name" value="PIKACHURIN-LIKE PROTEIN"/>
    <property type="match status" value="1"/>
</dbReference>
<evidence type="ECO:0000313" key="3">
    <source>
        <dbReference type="RefSeq" id="XP_014668445.1"/>
    </source>
</evidence>
<dbReference type="Proteomes" id="UP000695022">
    <property type="component" value="Unplaced"/>
</dbReference>
<dbReference type="Gene3D" id="2.60.120.200">
    <property type="match status" value="2"/>
</dbReference>
<name>A0ABM1E8C4_PRICU</name>